<organism evidence="2 3">
    <name type="scientific">Halomonas binhaiensis</name>
    <dbReference type="NCBI Taxonomy" id="2562282"/>
    <lineage>
        <taxon>Bacteria</taxon>
        <taxon>Pseudomonadati</taxon>
        <taxon>Pseudomonadota</taxon>
        <taxon>Gammaproteobacteria</taxon>
        <taxon>Oceanospirillales</taxon>
        <taxon>Halomonadaceae</taxon>
        <taxon>Halomonas</taxon>
    </lineage>
</organism>
<dbReference type="PROSITE" id="PS51257">
    <property type="entry name" value="PROKAR_LIPOPROTEIN"/>
    <property type="match status" value="1"/>
</dbReference>
<dbReference type="RefSeq" id="WP_149284683.1">
    <property type="nucleotide sequence ID" value="NZ_CP038437.2"/>
</dbReference>
<dbReference type="InterPro" id="IPR005590">
    <property type="entry name" value="DUF333"/>
</dbReference>
<proteinExistence type="predicted"/>
<feature type="region of interest" description="Disordered" evidence="1">
    <location>
        <begin position="19"/>
        <end position="40"/>
    </location>
</feature>
<dbReference type="Proteomes" id="UP000324285">
    <property type="component" value="Chromosome"/>
</dbReference>
<dbReference type="PANTHER" id="PTHR38008">
    <property type="entry name" value="HEMOLYSIN-RELATED"/>
    <property type="match status" value="1"/>
</dbReference>
<dbReference type="OrthoDB" id="148878at2"/>
<reference evidence="2" key="1">
    <citation type="submission" date="2021-02" db="EMBL/GenBank/DDBJ databases">
        <title>Strain Y2R2, a novel species of the genus Halomonas.</title>
        <authorList>
            <person name="Huang H."/>
        </authorList>
    </citation>
    <scope>NUCLEOTIDE SEQUENCE</scope>
    <source>
        <strain evidence="2">Y2R2</strain>
    </source>
</reference>
<dbReference type="EMBL" id="CP038437">
    <property type="protein sequence ID" value="QEM81672.1"/>
    <property type="molecule type" value="Genomic_DNA"/>
</dbReference>
<accession>A0A5C1NDA7</accession>
<evidence type="ECO:0000313" key="3">
    <source>
        <dbReference type="Proteomes" id="UP000324285"/>
    </source>
</evidence>
<dbReference type="PANTHER" id="PTHR38008:SF2">
    <property type="entry name" value="HEMOLYSIN"/>
    <property type="match status" value="1"/>
</dbReference>
<name>A0A5C1NDA7_9GAMM</name>
<keyword evidence="3" id="KW-1185">Reference proteome</keyword>
<dbReference type="Pfam" id="PF03891">
    <property type="entry name" value="DUF333"/>
    <property type="match status" value="1"/>
</dbReference>
<evidence type="ECO:0000256" key="1">
    <source>
        <dbReference type="SAM" id="MobiDB-lite"/>
    </source>
</evidence>
<sequence>MKEWIAAMACSLTLAGCAAQNPPQPDNQKSIGMPNPASVHCLEKGGTLERRQTAAGESSDCRLPDGTLVDTWELYRRDTDAQQTSQ</sequence>
<gene>
    <name evidence="2" type="ORF">E4T21_09035</name>
</gene>
<evidence type="ECO:0000313" key="2">
    <source>
        <dbReference type="EMBL" id="QEM81672.1"/>
    </source>
</evidence>
<protein>
    <submittedName>
        <fullName evidence="2">DUF333 domain-containing protein</fullName>
    </submittedName>
</protein>
<dbReference type="AlphaFoldDB" id="A0A5C1NDA7"/>
<dbReference type="KEGG" id="hbh:E4T21_09035"/>